<dbReference type="CDD" id="cd05243">
    <property type="entry name" value="SDR_a5"/>
    <property type="match status" value="1"/>
</dbReference>
<dbReference type="PANTHER" id="PTHR15020:SF11">
    <property type="entry name" value="OS06G0360300 PROTEIN"/>
    <property type="match status" value="1"/>
</dbReference>
<dbReference type="AlphaFoldDB" id="B4SHB2"/>
<dbReference type="InterPro" id="IPR000534">
    <property type="entry name" value="Semialdehyde_DH_NAD-bd"/>
</dbReference>
<proteinExistence type="predicted"/>
<dbReference type="HOGENOM" id="CLU_025711_0_2_10"/>
<organism evidence="2 3">
    <name type="scientific">Pelodictyon phaeoclathratiforme (strain DSM 5477 / BU-1)</name>
    <dbReference type="NCBI Taxonomy" id="324925"/>
    <lineage>
        <taxon>Bacteria</taxon>
        <taxon>Pseudomonadati</taxon>
        <taxon>Chlorobiota</taxon>
        <taxon>Chlorobiia</taxon>
        <taxon>Chlorobiales</taxon>
        <taxon>Chlorobiaceae</taxon>
        <taxon>Chlorobium/Pelodictyon group</taxon>
        <taxon>Pelodictyon</taxon>
    </lineage>
</organism>
<dbReference type="eggNOG" id="COG0702">
    <property type="taxonomic scope" value="Bacteria"/>
</dbReference>
<dbReference type="InterPro" id="IPR036291">
    <property type="entry name" value="NAD(P)-bd_dom_sf"/>
</dbReference>
<evidence type="ECO:0000313" key="3">
    <source>
        <dbReference type="Proteomes" id="UP000002724"/>
    </source>
</evidence>
<dbReference type="SMART" id="SM00859">
    <property type="entry name" value="Semialdhyde_dh"/>
    <property type="match status" value="1"/>
</dbReference>
<accession>B4SHB2</accession>
<evidence type="ECO:0000313" key="2">
    <source>
        <dbReference type="EMBL" id="ACF43579.1"/>
    </source>
</evidence>
<dbReference type="Gene3D" id="3.40.50.720">
    <property type="entry name" value="NAD(P)-binding Rossmann-like Domain"/>
    <property type="match status" value="1"/>
</dbReference>
<dbReference type="InterPro" id="IPR016040">
    <property type="entry name" value="NAD(P)-bd_dom"/>
</dbReference>
<sequence length="236" mass="25780">MIQFNGTILVVGATGRTGEWIVKRLQSHNLDYHLFVRSGKKALELFGPEIIDKLTIGSLEHPEEIKAALRHADAVICAIGGKVTDPEAPPPSAIDRDGVIRLATLAKEQGIKRFVLISSLGVTKPDHPLNKYGHVLTMKLESENEVRKLYSEPGYAYTILRPGGLLDGPVLMHDLLFDTGDNIVTGVIDRSDVAEVAVISLFTPEAHNLTFELIRSDAAPHTNLSSFFSLIPSPKN</sequence>
<feature type="domain" description="Semialdehyde dehydrogenase NAD-binding" evidence="1">
    <location>
        <begin position="7"/>
        <end position="113"/>
    </location>
</feature>
<dbReference type="GO" id="GO:0016620">
    <property type="term" value="F:oxidoreductase activity, acting on the aldehyde or oxo group of donors, NAD or NADP as acceptor"/>
    <property type="evidence" value="ECO:0007669"/>
    <property type="project" value="InterPro"/>
</dbReference>
<evidence type="ECO:0000259" key="1">
    <source>
        <dbReference type="SMART" id="SM00859"/>
    </source>
</evidence>
<dbReference type="Proteomes" id="UP000002724">
    <property type="component" value="Chromosome"/>
</dbReference>
<dbReference type="OrthoDB" id="9803892at2"/>
<dbReference type="GO" id="GO:0051287">
    <property type="term" value="F:NAD binding"/>
    <property type="evidence" value="ECO:0007669"/>
    <property type="project" value="InterPro"/>
</dbReference>
<name>B4SHB2_PELPB</name>
<dbReference type="STRING" id="324925.Ppha_1314"/>
<reference evidence="2 3" key="1">
    <citation type="submission" date="2008-06" db="EMBL/GenBank/DDBJ databases">
        <title>Complete sequence of Pelodictyon phaeoclathratiforme BU-1.</title>
        <authorList>
            <consortium name="US DOE Joint Genome Institute"/>
            <person name="Lucas S."/>
            <person name="Copeland A."/>
            <person name="Lapidus A."/>
            <person name="Glavina del Rio T."/>
            <person name="Dalin E."/>
            <person name="Tice H."/>
            <person name="Bruce D."/>
            <person name="Goodwin L."/>
            <person name="Pitluck S."/>
            <person name="Schmutz J."/>
            <person name="Larimer F."/>
            <person name="Land M."/>
            <person name="Hauser L."/>
            <person name="Kyrpides N."/>
            <person name="Mikhailova N."/>
            <person name="Liu Z."/>
            <person name="Li T."/>
            <person name="Zhao F."/>
            <person name="Overmann J."/>
            <person name="Bryant D.A."/>
            <person name="Richardson P."/>
        </authorList>
    </citation>
    <scope>NUCLEOTIDE SEQUENCE [LARGE SCALE GENOMIC DNA]</scope>
    <source>
        <strain evidence="3">DSM 5477 / BU-1</strain>
    </source>
</reference>
<protein>
    <submittedName>
        <fullName evidence="2">NAD-dependent epimerase/dehydratase</fullName>
    </submittedName>
</protein>
<dbReference type="EMBL" id="CP001110">
    <property type="protein sequence ID" value="ACF43579.1"/>
    <property type="molecule type" value="Genomic_DNA"/>
</dbReference>
<dbReference type="RefSeq" id="WP_012508070.1">
    <property type="nucleotide sequence ID" value="NC_011060.1"/>
</dbReference>
<dbReference type="Pfam" id="PF13460">
    <property type="entry name" value="NAD_binding_10"/>
    <property type="match status" value="1"/>
</dbReference>
<gene>
    <name evidence="2" type="ordered locus">Ppha_1314</name>
</gene>
<dbReference type="KEGG" id="pph:Ppha_1314"/>
<dbReference type="PANTHER" id="PTHR15020">
    <property type="entry name" value="FLAVIN REDUCTASE-RELATED"/>
    <property type="match status" value="1"/>
</dbReference>
<keyword evidence="3" id="KW-1185">Reference proteome</keyword>
<dbReference type="SUPFAM" id="SSF51735">
    <property type="entry name" value="NAD(P)-binding Rossmann-fold domains"/>
    <property type="match status" value="1"/>
</dbReference>